<reference evidence="4" key="2">
    <citation type="submission" date="2019-11" db="UniProtKB">
        <authorList>
            <consortium name="WormBaseParasite"/>
        </authorList>
    </citation>
    <scope>IDENTIFICATION</scope>
    <source>
        <strain evidence="4">Puerto Rican</strain>
    </source>
</reference>
<name>A0A5K4FAT5_SCHMA</name>
<keyword evidence="2" id="KW-0472">Membrane</keyword>
<sequence length="510" mass="59000">MLCIYISSIEINVKKLNQLDNVTNNHNDDLDHDHDPMKNGINDIMKVLEIVNQLSMKEYTSMDDPNDEEQKDGDDNTVELLRYPRSITFTSSSSTSTSKFNSEYQDIPCHFQCILRSKRNHQEIRKISKTTLHLPNKKTAILDCYNSTTMATSMTTTTPSPLLNIEWKQSIISQCVRHFTKRLLHLIIGTLSNDSNMAEWFIFTSNQFSSSIYDAIQAYIQPTTDLYITFTIPIYRLDRNDFNRLSPWLRYISIDGKQLRYIDVMLIANLTLDYFILQDCIRKDEIIMNPLVTTLPDSSIELYHKDLDCLVYWIYSCPNYTPFILIADLKTQRRYCRTFNTVEPSMGGSSSTIDVSTIQPLVNNLRAKRSPKRNKPKWSILHHPNEETSPPPPPTATTTRMSTLKRSSMEPSVSRSPSESSESKMVNHSNASTMNNQALLSPIKDCTSIENDLKRYLNDHCEQKLIWLTNIITILLIILLVVIIILFGLLFIFSYFIKQYLLLQRENKIR</sequence>
<reference evidence="3" key="1">
    <citation type="journal article" date="2012" name="PLoS Negl. Trop. Dis.">
        <title>A systematically improved high quality genome and transcriptome of the human blood fluke Schistosoma mansoni.</title>
        <authorList>
            <person name="Protasio A.V."/>
            <person name="Tsai I.J."/>
            <person name="Babbage A."/>
            <person name="Nichol S."/>
            <person name="Hunt M."/>
            <person name="Aslett M.A."/>
            <person name="De Silva N."/>
            <person name="Velarde G.S."/>
            <person name="Anderson T.J."/>
            <person name="Clark R.C."/>
            <person name="Davidson C."/>
            <person name="Dillon G.P."/>
            <person name="Holroyd N.E."/>
            <person name="LoVerde P.T."/>
            <person name="Lloyd C."/>
            <person name="McQuillan J."/>
            <person name="Oliveira G."/>
            <person name="Otto T.D."/>
            <person name="Parker-Manuel S.J."/>
            <person name="Quail M.A."/>
            <person name="Wilson R.A."/>
            <person name="Zerlotini A."/>
            <person name="Dunne D.W."/>
            <person name="Berriman M."/>
        </authorList>
    </citation>
    <scope>NUCLEOTIDE SEQUENCE [LARGE SCALE GENOMIC DNA]</scope>
    <source>
        <strain evidence="3">Puerto Rican</strain>
    </source>
</reference>
<keyword evidence="3" id="KW-1185">Reference proteome</keyword>
<keyword evidence="2" id="KW-0812">Transmembrane</keyword>
<organism evidence="3 4">
    <name type="scientific">Schistosoma mansoni</name>
    <name type="common">Blood fluke</name>
    <dbReference type="NCBI Taxonomy" id="6183"/>
    <lineage>
        <taxon>Eukaryota</taxon>
        <taxon>Metazoa</taxon>
        <taxon>Spiralia</taxon>
        <taxon>Lophotrochozoa</taxon>
        <taxon>Platyhelminthes</taxon>
        <taxon>Trematoda</taxon>
        <taxon>Digenea</taxon>
        <taxon>Strigeidida</taxon>
        <taxon>Schistosomatoidea</taxon>
        <taxon>Schistosomatidae</taxon>
        <taxon>Schistosoma</taxon>
    </lineage>
</organism>
<feature type="region of interest" description="Disordered" evidence="1">
    <location>
        <begin position="364"/>
        <end position="431"/>
    </location>
</feature>
<evidence type="ECO:0000313" key="4">
    <source>
        <dbReference type="WBParaSite" id="Smp_328730.1"/>
    </source>
</evidence>
<evidence type="ECO:0000256" key="2">
    <source>
        <dbReference type="SAM" id="Phobius"/>
    </source>
</evidence>
<dbReference type="AlphaFoldDB" id="A0A5K4FAT5"/>
<evidence type="ECO:0000256" key="1">
    <source>
        <dbReference type="SAM" id="MobiDB-lite"/>
    </source>
</evidence>
<keyword evidence="2" id="KW-1133">Transmembrane helix</keyword>
<dbReference type="Proteomes" id="UP000008854">
    <property type="component" value="Unassembled WGS sequence"/>
</dbReference>
<dbReference type="WBParaSite" id="Smp_328730.1">
    <property type="protein sequence ID" value="Smp_328730.1"/>
    <property type="gene ID" value="Smp_328730"/>
</dbReference>
<protein>
    <submittedName>
        <fullName evidence="4">Envelope glycoprotein D</fullName>
    </submittedName>
</protein>
<accession>A0A5K4FAT5</accession>
<feature type="compositionally biased region" description="Basic residues" evidence="1">
    <location>
        <begin position="366"/>
        <end position="376"/>
    </location>
</feature>
<evidence type="ECO:0000313" key="3">
    <source>
        <dbReference type="Proteomes" id="UP000008854"/>
    </source>
</evidence>
<feature type="compositionally biased region" description="Low complexity" evidence="1">
    <location>
        <begin position="405"/>
        <end position="426"/>
    </location>
</feature>
<feature type="transmembrane region" description="Helical" evidence="2">
    <location>
        <begin position="465"/>
        <end position="497"/>
    </location>
</feature>
<dbReference type="InParanoid" id="A0A5K4FAT5"/>
<proteinExistence type="predicted"/>